<dbReference type="AlphaFoldDB" id="A0AAD1Y3J8"/>
<proteinExistence type="predicted"/>
<protein>
    <submittedName>
        <fullName evidence="1">Uncharacterized protein</fullName>
    </submittedName>
</protein>
<accession>A0AAD1Y3J8</accession>
<organism evidence="1 2">
    <name type="scientific">Euplotes crassus</name>
    <dbReference type="NCBI Taxonomy" id="5936"/>
    <lineage>
        <taxon>Eukaryota</taxon>
        <taxon>Sar</taxon>
        <taxon>Alveolata</taxon>
        <taxon>Ciliophora</taxon>
        <taxon>Intramacronucleata</taxon>
        <taxon>Spirotrichea</taxon>
        <taxon>Hypotrichia</taxon>
        <taxon>Euplotida</taxon>
        <taxon>Euplotidae</taxon>
        <taxon>Moneuplotes</taxon>
    </lineage>
</organism>
<dbReference type="EMBL" id="CAMPGE010027088">
    <property type="protein sequence ID" value="CAI2384746.1"/>
    <property type="molecule type" value="Genomic_DNA"/>
</dbReference>
<evidence type="ECO:0000313" key="1">
    <source>
        <dbReference type="EMBL" id="CAI2384746.1"/>
    </source>
</evidence>
<keyword evidence="2" id="KW-1185">Reference proteome</keyword>
<gene>
    <name evidence="1" type="ORF">ECRASSUSDP1_LOCUS26281</name>
</gene>
<dbReference type="Proteomes" id="UP001295684">
    <property type="component" value="Unassembled WGS sequence"/>
</dbReference>
<reference evidence="1" key="1">
    <citation type="submission" date="2023-07" db="EMBL/GenBank/DDBJ databases">
        <authorList>
            <consortium name="AG Swart"/>
            <person name="Singh M."/>
            <person name="Singh A."/>
            <person name="Seah K."/>
            <person name="Emmerich C."/>
        </authorList>
    </citation>
    <scope>NUCLEOTIDE SEQUENCE</scope>
    <source>
        <strain evidence="1">DP1</strain>
    </source>
</reference>
<comment type="caution">
    <text evidence="1">The sequence shown here is derived from an EMBL/GenBank/DDBJ whole genome shotgun (WGS) entry which is preliminary data.</text>
</comment>
<sequence length="139" mass="16415">MDPIYYCGVCSQLTCNYTRLCRLHTYQSFMEKCEERMEMGLQRWKEGRKHSLGDAGETEKQLFGSEETFGRILLAVWSEAKDREKAFNLKEYFSINIECKLYTKKFKSLRLPKIGPYFTHKISDKAKKTLPCVFHVYEA</sequence>
<evidence type="ECO:0000313" key="2">
    <source>
        <dbReference type="Proteomes" id="UP001295684"/>
    </source>
</evidence>
<name>A0AAD1Y3J8_EUPCR</name>